<accession>U3C8T0</accession>
<reference evidence="12 13" key="1">
    <citation type="submission" date="2013-09" db="EMBL/GenBank/DDBJ databases">
        <title>Whole genome shotgun sequence of Vibrio azureus NBRC 104587.</title>
        <authorList>
            <person name="Isaki S."/>
            <person name="Hosoyama A."/>
            <person name="Numata M."/>
            <person name="Hashimoto M."/>
            <person name="Hosoyama Y."/>
            <person name="Tsuchikane K."/>
            <person name="Noguchi M."/>
            <person name="Hirakata S."/>
            <person name="Ichikawa N."/>
            <person name="Ohji S."/>
            <person name="Yamazoe A."/>
            <person name="Fujita N."/>
        </authorList>
    </citation>
    <scope>NUCLEOTIDE SEQUENCE [LARGE SCALE GENOMIC DNA]</scope>
    <source>
        <strain evidence="12 13">NBRC 104587</strain>
    </source>
</reference>
<evidence type="ECO:0000256" key="4">
    <source>
        <dbReference type="ARBA" id="ARBA00022723"/>
    </source>
</evidence>
<dbReference type="InterPro" id="IPR038257">
    <property type="entry name" value="CRISPR-assoc_Cas3_HD_sf"/>
</dbReference>
<dbReference type="GO" id="GO:0046872">
    <property type="term" value="F:metal ion binding"/>
    <property type="evidence" value="ECO:0007669"/>
    <property type="project" value="UniProtKB-KW"/>
</dbReference>
<dbReference type="InterPro" id="IPR006474">
    <property type="entry name" value="Helicase_Cas3_CRISPR-ass_core"/>
</dbReference>
<dbReference type="eggNOG" id="COG1203">
    <property type="taxonomic scope" value="Bacteria"/>
</dbReference>
<dbReference type="EMBL" id="BATL01000090">
    <property type="protein sequence ID" value="GAD77769.1"/>
    <property type="molecule type" value="Genomic_DNA"/>
</dbReference>
<keyword evidence="13" id="KW-1185">Reference proteome</keyword>
<comment type="similarity">
    <text evidence="1">In the N-terminal section; belongs to the CRISPR-associated nuclease Cas3-HD family.</text>
</comment>
<evidence type="ECO:0000256" key="8">
    <source>
        <dbReference type="ARBA" id="ARBA00022840"/>
    </source>
</evidence>
<dbReference type="GO" id="GO:0051607">
    <property type="term" value="P:defense response to virus"/>
    <property type="evidence" value="ECO:0007669"/>
    <property type="project" value="UniProtKB-KW"/>
</dbReference>
<gene>
    <name evidence="12" type="primary">cas3</name>
    <name evidence="12" type="ORF">VAZ01S_090_00060</name>
</gene>
<dbReference type="InterPro" id="IPR001650">
    <property type="entry name" value="Helicase_C-like"/>
</dbReference>
<dbReference type="SMART" id="SM00487">
    <property type="entry name" value="DEXDc"/>
    <property type="match status" value="1"/>
</dbReference>
<dbReference type="InterPro" id="IPR014001">
    <property type="entry name" value="Helicase_ATP-bd"/>
</dbReference>
<evidence type="ECO:0000256" key="3">
    <source>
        <dbReference type="ARBA" id="ARBA00022722"/>
    </source>
</evidence>
<dbReference type="Pfam" id="PF22590">
    <property type="entry name" value="Cas3-like_C_2"/>
    <property type="match status" value="1"/>
</dbReference>
<dbReference type="OrthoDB" id="9810236at2"/>
<dbReference type="GO" id="GO:0016787">
    <property type="term" value="F:hydrolase activity"/>
    <property type="evidence" value="ECO:0007669"/>
    <property type="project" value="UniProtKB-KW"/>
</dbReference>
<dbReference type="InterPro" id="IPR006483">
    <property type="entry name" value="CRISPR-assoc_Cas3_HD"/>
</dbReference>
<evidence type="ECO:0000259" key="10">
    <source>
        <dbReference type="PROSITE" id="PS51194"/>
    </source>
</evidence>
<keyword evidence="9" id="KW-0051">Antiviral defense</keyword>
<evidence type="ECO:0000313" key="12">
    <source>
        <dbReference type="EMBL" id="GAD77769.1"/>
    </source>
</evidence>
<dbReference type="Gene3D" id="3.40.50.300">
    <property type="entry name" value="P-loop containing nucleotide triphosphate hydrolases"/>
    <property type="match status" value="2"/>
</dbReference>
<dbReference type="AlphaFoldDB" id="U3C8T0"/>
<evidence type="ECO:0000256" key="7">
    <source>
        <dbReference type="ARBA" id="ARBA00022806"/>
    </source>
</evidence>
<evidence type="ECO:0000259" key="11">
    <source>
        <dbReference type="PROSITE" id="PS51643"/>
    </source>
</evidence>
<protein>
    <submittedName>
        <fullName evidence="12">CRISPR-associated helicase Cas3</fullName>
    </submittedName>
</protein>
<proteinExistence type="inferred from homology"/>
<dbReference type="Pfam" id="PF18019">
    <property type="entry name" value="Cas3_HD"/>
    <property type="match status" value="1"/>
</dbReference>
<evidence type="ECO:0000313" key="13">
    <source>
        <dbReference type="Proteomes" id="UP000016567"/>
    </source>
</evidence>
<dbReference type="NCBIfam" id="TIGR01587">
    <property type="entry name" value="cas3_core"/>
    <property type="match status" value="1"/>
</dbReference>
<keyword evidence="6" id="KW-0378">Hydrolase</keyword>
<evidence type="ECO:0000256" key="6">
    <source>
        <dbReference type="ARBA" id="ARBA00022801"/>
    </source>
</evidence>
<evidence type="ECO:0000256" key="5">
    <source>
        <dbReference type="ARBA" id="ARBA00022741"/>
    </source>
</evidence>
<dbReference type="Pfam" id="PF00270">
    <property type="entry name" value="DEAD"/>
    <property type="match status" value="1"/>
</dbReference>
<dbReference type="PANTHER" id="PTHR47963">
    <property type="entry name" value="DEAD-BOX ATP-DEPENDENT RNA HELICASE 47, MITOCHONDRIAL"/>
    <property type="match status" value="1"/>
</dbReference>
<dbReference type="GO" id="GO:0003724">
    <property type="term" value="F:RNA helicase activity"/>
    <property type="evidence" value="ECO:0007669"/>
    <property type="project" value="TreeGrafter"/>
</dbReference>
<dbReference type="InterPro" id="IPR050547">
    <property type="entry name" value="DEAD_box_RNA_helicases"/>
</dbReference>
<keyword evidence="3" id="KW-0540">Nuclease</keyword>
<dbReference type="Gene3D" id="1.10.3210.30">
    <property type="match status" value="1"/>
</dbReference>
<dbReference type="Proteomes" id="UP000016567">
    <property type="component" value="Unassembled WGS sequence"/>
</dbReference>
<dbReference type="PROSITE" id="PS51643">
    <property type="entry name" value="HD_CAS3"/>
    <property type="match status" value="1"/>
</dbReference>
<comment type="similarity">
    <text evidence="2">In the central section; belongs to the CRISPR-associated helicase Cas3 family.</text>
</comment>
<evidence type="ECO:0000256" key="1">
    <source>
        <dbReference type="ARBA" id="ARBA00006847"/>
    </source>
</evidence>
<feature type="domain" description="Helicase C-terminal" evidence="10">
    <location>
        <begin position="486"/>
        <end position="673"/>
    </location>
</feature>
<dbReference type="PANTHER" id="PTHR47963:SF9">
    <property type="entry name" value="CRISPR-ASSOCIATED ENDONUCLEASE_HELICASE CAS3"/>
    <property type="match status" value="1"/>
</dbReference>
<dbReference type="GO" id="GO:0004518">
    <property type="term" value="F:nuclease activity"/>
    <property type="evidence" value="ECO:0007669"/>
    <property type="project" value="UniProtKB-KW"/>
</dbReference>
<dbReference type="SMART" id="SM00490">
    <property type="entry name" value="HELICc"/>
    <property type="match status" value="1"/>
</dbReference>
<dbReference type="SUPFAM" id="SSF52540">
    <property type="entry name" value="P-loop containing nucleoside triphosphate hydrolases"/>
    <property type="match status" value="1"/>
</dbReference>
<evidence type="ECO:0000256" key="2">
    <source>
        <dbReference type="ARBA" id="ARBA00009046"/>
    </source>
</evidence>
<keyword evidence="5" id="KW-0547">Nucleotide-binding</keyword>
<dbReference type="InterPro" id="IPR011545">
    <property type="entry name" value="DEAD/DEAH_box_helicase_dom"/>
</dbReference>
<keyword evidence="7" id="KW-0347">Helicase</keyword>
<feature type="domain" description="HD Cas3-type" evidence="11">
    <location>
        <begin position="53"/>
        <end position="205"/>
    </location>
</feature>
<dbReference type="STRING" id="1219077.VAZ01S_090_00060"/>
<dbReference type="InterPro" id="IPR027417">
    <property type="entry name" value="P-loop_NTPase"/>
</dbReference>
<dbReference type="InterPro" id="IPR054712">
    <property type="entry name" value="Cas3-like_dom"/>
</dbReference>
<keyword evidence="4" id="KW-0479">Metal-binding</keyword>
<evidence type="ECO:0000256" key="9">
    <source>
        <dbReference type="ARBA" id="ARBA00023118"/>
    </source>
</evidence>
<dbReference type="CDD" id="cd17930">
    <property type="entry name" value="DEXHc_cas3"/>
    <property type="match status" value="1"/>
</dbReference>
<dbReference type="GO" id="GO:0003723">
    <property type="term" value="F:RNA binding"/>
    <property type="evidence" value="ECO:0007669"/>
    <property type="project" value="TreeGrafter"/>
</dbReference>
<keyword evidence="8" id="KW-0067">ATP-binding</keyword>
<dbReference type="RefSeq" id="WP_021711505.1">
    <property type="nucleotide sequence ID" value="NZ_BAOB01000138.1"/>
</dbReference>
<comment type="caution">
    <text evidence="12">The sequence shown here is derived from an EMBL/GenBank/DDBJ whole genome shotgun (WGS) entry which is preliminary data.</text>
</comment>
<dbReference type="PROSITE" id="PS51194">
    <property type="entry name" value="HELICASE_CTER"/>
    <property type="match status" value="1"/>
</dbReference>
<dbReference type="GO" id="GO:0005524">
    <property type="term" value="F:ATP binding"/>
    <property type="evidence" value="ECO:0007669"/>
    <property type="project" value="UniProtKB-KW"/>
</dbReference>
<name>U3C8T0_9VIBR</name>
<sequence length="866" mass="96993">MRRRKINTLSQVPLVPYAECPAKTFTDKYGQVCLGRSVFNHCQIVGHIARKLLSQLPVSLTNQLFPTGSELLAAAHDIGKVSPTFFLKLHRATHHSCDSKLSKFSLFFSLNETSWGGHAGVSALTLKQVGFDGQAQTVVGQHHGFNPEVNMRSASDECFGGEVWQKERKALLDALGDEFEVNIPENLTEAQVRAISGLTSVADWIGSGSWFDNPASPWQINIDKAITSAGYIPFKVRKGLTFSDTFGFSPREAQSKLLATCDQPGVYVLEAPMGLGKTEAALYCAYKMLATGIATGIYFALPTQLTSNKIYERFNQFLTTILDEDCPHRRALLLHGSAWLEETEMAEEGAPGSSWFNTSKRGLLAPFAVGTLDQALMATMNVRHGFVRAFGLAGKVVILDEIHSYDAYTSVILDELVALLVELKCTVIILSATLSQARRQSLLSIDVCSKHYPLITAVKKDVEEILVSPPPVQNVHIQFVSNESMAVEESLRRAELGQQVLWVENTVKEAQERYLDFAARCHELGISCGLLHSRFTPDDRASCEDKWVTALGKSGWHTRQQKGCVIVGTQVLEQSLDIDADFLITRFAPTDMMLQRLGRLWRHNDTPRPDSARCEAWLLAPSLNSAIHTPRTSFGASAAVYSEYVLCRSLEAWTKKLTKTSLICLPTDIRPLIDDTYHERKEEGPMAAMRYQLMEGSPHKKGLNALRQLARLTLSEAGKARSDTDAQTRYSEEDSAEILLLSSMLPDSENKQTKLTLLNGDQLILPWQKHRLNAHQWRSLSRKLMRQVVPCRRSQMPQTLPRERCRQLGFGHVFYLGHPEFAETVPFAIAIQSLDRELQGFEQRLSDRFTYQYRQDIGLQIFKNKE</sequence>
<organism evidence="12 13">
    <name type="scientific">Vibrio azureus NBRC 104587</name>
    <dbReference type="NCBI Taxonomy" id="1219077"/>
    <lineage>
        <taxon>Bacteria</taxon>
        <taxon>Pseudomonadati</taxon>
        <taxon>Pseudomonadota</taxon>
        <taxon>Gammaproteobacteria</taxon>
        <taxon>Vibrionales</taxon>
        <taxon>Vibrionaceae</taxon>
        <taxon>Vibrio</taxon>
    </lineage>
</organism>